<name>A0ACB9N4J8_9MYRT</name>
<accession>A0ACB9N4J8</accession>
<reference evidence="2" key="1">
    <citation type="journal article" date="2023" name="Front. Plant Sci.">
        <title>Chromosomal-level genome assembly of Melastoma candidum provides insights into trichome evolution.</title>
        <authorList>
            <person name="Zhong Y."/>
            <person name="Wu W."/>
            <person name="Sun C."/>
            <person name="Zou P."/>
            <person name="Liu Y."/>
            <person name="Dai S."/>
            <person name="Zhou R."/>
        </authorList>
    </citation>
    <scope>NUCLEOTIDE SEQUENCE [LARGE SCALE GENOMIC DNA]</scope>
</reference>
<evidence type="ECO:0000313" key="1">
    <source>
        <dbReference type="EMBL" id="KAI4331527.1"/>
    </source>
</evidence>
<sequence>MFIVITNSVGGDPNTRLVDWFCARGQVQPLSLYSQCRDDLLAQVIDGTPSEGYSYSFSFANTVAPNCNIVFGHGACNGNLTEDDCSACLKAALGETNRNCRYGLGAWTKLADCRMKYDNHVFSPNY</sequence>
<dbReference type="Proteomes" id="UP001057402">
    <property type="component" value="Chromosome 8"/>
</dbReference>
<keyword evidence="2" id="KW-1185">Reference proteome</keyword>
<organism evidence="1 2">
    <name type="scientific">Melastoma candidum</name>
    <dbReference type="NCBI Taxonomy" id="119954"/>
    <lineage>
        <taxon>Eukaryota</taxon>
        <taxon>Viridiplantae</taxon>
        <taxon>Streptophyta</taxon>
        <taxon>Embryophyta</taxon>
        <taxon>Tracheophyta</taxon>
        <taxon>Spermatophyta</taxon>
        <taxon>Magnoliopsida</taxon>
        <taxon>eudicotyledons</taxon>
        <taxon>Gunneridae</taxon>
        <taxon>Pentapetalae</taxon>
        <taxon>rosids</taxon>
        <taxon>malvids</taxon>
        <taxon>Myrtales</taxon>
        <taxon>Melastomataceae</taxon>
        <taxon>Melastomatoideae</taxon>
        <taxon>Melastomateae</taxon>
        <taxon>Melastoma</taxon>
    </lineage>
</organism>
<gene>
    <name evidence="1" type="ORF">MLD38_029712</name>
</gene>
<proteinExistence type="predicted"/>
<protein>
    <submittedName>
        <fullName evidence="1">Uncharacterized protein</fullName>
    </submittedName>
</protein>
<comment type="caution">
    <text evidence="1">The sequence shown here is derived from an EMBL/GenBank/DDBJ whole genome shotgun (WGS) entry which is preliminary data.</text>
</comment>
<dbReference type="EMBL" id="CM042887">
    <property type="protein sequence ID" value="KAI4331527.1"/>
    <property type="molecule type" value="Genomic_DNA"/>
</dbReference>
<evidence type="ECO:0000313" key="2">
    <source>
        <dbReference type="Proteomes" id="UP001057402"/>
    </source>
</evidence>